<dbReference type="EMBL" id="CAVMBE010000078">
    <property type="protein sequence ID" value="CAK4033102.1"/>
    <property type="molecule type" value="Genomic_DNA"/>
</dbReference>
<dbReference type="Proteomes" id="UP001296104">
    <property type="component" value="Unassembled WGS sequence"/>
</dbReference>
<evidence type="ECO:0000256" key="7">
    <source>
        <dbReference type="ARBA" id="ARBA00023180"/>
    </source>
</evidence>
<evidence type="ECO:0000256" key="8">
    <source>
        <dbReference type="SAM" id="SignalP"/>
    </source>
</evidence>
<dbReference type="CDD" id="cd11010">
    <property type="entry name" value="S1-P1_nuclease"/>
    <property type="match status" value="1"/>
</dbReference>
<organism evidence="9 10">
    <name type="scientific">Lecanosticta acicola</name>
    <dbReference type="NCBI Taxonomy" id="111012"/>
    <lineage>
        <taxon>Eukaryota</taxon>
        <taxon>Fungi</taxon>
        <taxon>Dikarya</taxon>
        <taxon>Ascomycota</taxon>
        <taxon>Pezizomycotina</taxon>
        <taxon>Dothideomycetes</taxon>
        <taxon>Dothideomycetidae</taxon>
        <taxon>Mycosphaerellales</taxon>
        <taxon>Mycosphaerellaceae</taxon>
        <taxon>Lecanosticta</taxon>
    </lineage>
</organism>
<comment type="similarity">
    <text evidence="1">Belongs to the nuclease type I family.</text>
</comment>
<sequence>MLSFLLFSLTALRVVHAWGNLGHETVAYVATHYVESHTKQWAQAILGDTSTSYLANVATWADSYRYTTAGKFSAPFHFIDAQDDPPSSCNVDYDRDCVGTGCVVSAIANYTRRVQEPDSLDSGEIEDALKFIIHFVGDITQPLHDEAYEVGANDVDVTFNGDSTNLHHVWDTNAPEQLRGGYTLSDAQAWADDLVTQIEAGNFSSKPSTWIQGLNVDDAKTTALSWATDANAYVCSVVMPDGAQELEDEADLYPSYYDGITDTIELQIAKGGYRLAKWLDAVAANQDVPNSKKKRRDFGVESMDFLMGRDLLGNRREEALTPAQRRRAAVGWGCGHAH</sequence>
<name>A0AAI8Z618_9PEZI</name>
<keyword evidence="8" id="KW-0732">Signal</keyword>
<evidence type="ECO:0000256" key="3">
    <source>
        <dbReference type="ARBA" id="ARBA00022723"/>
    </source>
</evidence>
<dbReference type="InterPro" id="IPR003154">
    <property type="entry name" value="S1/P1nuclease"/>
</dbReference>
<keyword evidence="3" id="KW-0479">Metal-binding</keyword>
<evidence type="ECO:0000313" key="9">
    <source>
        <dbReference type="EMBL" id="CAK4033102.1"/>
    </source>
</evidence>
<evidence type="ECO:0000256" key="4">
    <source>
        <dbReference type="ARBA" id="ARBA00022759"/>
    </source>
</evidence>
<dbReference type="GO" id="GO:0006308">
    <property type="term" value="P:DNA catabolic process"/>
    <property type="evidence" value="ECO:0007669"/>
    <property type="project" value="InterPro"/>
</dbReference>
<keyword evidence="6" id="KW-1015">Disulfide bond</keyword>
<dbReference type="Pfam" id="PF02265">
    <property type="entry name" value="S1-P1_nuclease"/>
    <property type="match status" value="1"/>
</dbReference>
<keyword evidence="4" id="KW-0255">Endonuclease</keyword>
<accession>A0AAI8Z618</accession>
<dbReference type="GO" id="GO:0004519">
    <property type="term" value="F:endonuclease activity"/>
    <property type="evidence" value="ECO:0007669"/>
    <property type="project" value="UniProtKB-KW"/>
</dbReference>
<keyword evidence="5" id="KW-0378">Hydrolase</keyword>
<keyword evidence="7" id="KW-0325">Glycoprotein</keyword>
<proteinExistence type="inferred from homology"/>
<dbReference type="GO" id="GO:0003676">
    <property type="term" value="F:nucleic acid binding"/>
    <property type="evidence" value="ECO:0007669"/>
    <property type="project" value="InterPro"/>
</dbReference>
<gene>
    <name evidence="9" type="ORF">LECACI_7A008260</name>
</gene>
<keyword evidence="2" id="KW-0540">Nuclease</keyword>
<dbReference type="AlphaFoldDB" id="A0AAI8Z618"/>
<comment type="caution">
    <text evidence="9">The sequence shown here is derived from an EMBL/GenBank/DDBJ whole genome shotgun (WGS) entry which is preliminary data.</text>
</comment>
<evidence type="ECO:0000256" key="2">
    <source>
        <dbReference type="ARBA" id="ARBA00022722"/>
    </source>
</evidence>
<dbReference type="SUPFAM" id="SSF48537">
    <property type="entry name" value="Phospholipase C/P1 nuclease"/>
    <property type="match status" value="1"/>
</dbReference>
<dbReference type="PANTHER" id="PTHR33146">
    <property type="entry name" value="ENDONUCLEASE 4"/>
    <property type="match status" value="1"/>
</dbReference>
<feature type="signal peptide" evidence="8">
    <location>
        <begin position="1"/>
        <end position="17"/>
    </location>
</feature>
<evidence type="ECO:0000256" key="5">
    <source>
        <dbReference type="ARBA" id="ARBA00022801"/>
    </source>
</evidence>
<evidence type="ECO:0000256" key="1">
    <source>
        <dbReference type="ARBA" id="ARBA00009547"/>
    </source>
</evidence>
<dbReference type="GO" id="GO:0046872">
    <property type="term" value="F:metal ion binding"/>
    <property type="evidence" value="ECO:0007669"/>
    <property type="project" value="UniProtKB-KW"/>
</dbReference>
<dbReference type="PANTHER" id="PTHR33146:SF26">
    <property type="entry name" value="ENDONUCLEASE 4"/>
    <property type="match status" value="1"/>
</dbReference>
<dbReference type="Gene3D" id="1.10.575.10">
    <property type="entry name" value="P1 Nuclease"/>
    <property type="match status" value="1"/>
</dbReference>
<feature type="chain" id="PRO_5042591523" evidence="8">
    <location>
        <begin position="18"/>
        <end position="338"/>
    </location>
</feature>
<evidence type="ECO:0000256" key="6">
    <source>
        <dbReference type="ARBA" id="ARBA00023157"/>
    </source>
</evidence>
<dbReference type="GO" id="GO:0016788">
    <property type="term" value="F:hydrolase activity, acting on ester bonds"/>
    <property type="evidence" value="ECO:0007669"/>
    <property type="project" value="InterPro"/>
</dbReference>
<keyword evidence="10" id="KW-1185">Reference proteome</keyword>
<evidence type="ECO:0000313" key="10">
    <source>
        <dbReference type="Proteomes" id="UP001296104"/>
    </source>
</evidence>
<protein>
    <submittedName>
        <fullName evidence="9">Nuclease PA3</fullName>
    </submittedName>
</protein>
<reference evidence="9" key="1">
    <citation type="submission" date="2023-11" db="EMBL/GenBank/DDBJ databases">
        <authorList>
            <person name="Alioto T."/>
            <person name="Alioto T."/>
            <person name="Gomez Garrido J."/>
        </authorList>
    </citation>
    <scope>NUCLEOTIDE SEQUENCE</scope>
</reference>
<dbReference type="InterPro" id="IPR008947">
    <property type="entry name" value="PLipase_C/P1_nuclease_dom_sf"/>
</dbReference>